<evidence type="ECO:0000313" key="2">
    <source>
        <dbReference type="Proteomes" id="UP001164250"/>
    </source>
</evidence>
<accession>A0ACC1CCJ6</accession>
<sequence length="1364" mass="157783">MAIIPENPKIPRITYSEEDNDRISNLPIPILHHILSSLDTLDVIRLSAVSRQWRHTVVKLPPYGGFRRLKYLFLLNVELPNYIYFRIFISSCPFLENLNLHAIKFRDFKTLEISSTSLKKLVIDNNGISGANGDGLKNCELRIACPSLLSFSFIGPLPRDFTLQDVKSLWNVFFGIECLAQHVTVEECHPLICKIFKGLCNIKVLKLSVHHWELCLHILYPALAQVQCFSFYNLKFLKLRMRMDDWSMKLMVNLLKCSPNLEALTIYFDRCEFSKWEAPDQAIPCLTYHVKVVELFEVNGRQNELELVRFLLKHGQVLQKMSINWAIDIKDAEEIIPEIMNFPKTSSEVAVKFLVPKFQFEFSDGNGIVVGPILTRSGPLYNSSRHYATLSFVVCNLRTEPESAKMDGNPKIPRMMDNGNEAGDRFSSLPDPIIHQILSSLETVDVMRLSAVSRKWRYLWISMPYLNLDINTVWSDPLSKWSIHTIIDKFKDFVNWILLTQDRSIDIKRFRLFCHNFSDDTTLYRWLNVVARRNVQELELNIISHTPFELPRCLVNCASLVSLRLCFDSSCILKLPTCGLSRLKSLDLLRVEFNDFSLLENFISNSPFLEDLIMEACVFREFEILEVSSASLKNLCVHNGGIHDCDGLHNIELQLSCPNLTSFSFIGPSAPDYSFEELHSLKNVFVHLESKSEIPNYQECSYEMCKILEGVCKTEVLKLSVGNLPFLDGLSVPKSFTGAFLNLKSLTILVGMDERHMQALITLLICSPNLEALKIYFEWVISAPKILSLVRHIFTCVCDVDVWEILDKDISCLTYYLKIVELFEVEGNQNELELLRFLLNKGHVLQKMSINWVRGINDPGEIIPKIMRFPRSSSDVELTFFEPNAVNPIRESMKMVDIVENQKLEDGDRFSNLPDSIIHQIFSSFETIDLIRLSAVSRNWRYLWISMPYLNLDINTVWSRPLANRSFHTLIEKFKDFVNWVLMSQDSSVDIQRFRLFCYHFAQDNTLYRWINVVTRRNVQDFDLNLVSDVPFELPRCLITCESLTSFKLCFDTPRVVKLPTFGGFRRLKTLDFLRVEFSDFILLREFVSNCPLLDKLILEACIFRDFEILDICSTNLKILTIHNNIEGNRGEECDGLHNCELKVDCPNLVAFNFLGPSAPDYSLENLNCLKEVYLHLDSKENFPDVDVCVYELGKIFRGVCNTEVLKLSFDCMEFVYPLALPNGLSVSFCNLKSLLLFVVIEADHIITLLNGSPNLESLEIFYEWYEEEEEDYEYDEDYYFWQIRDRAIPCLTYHLKKVELINVLGRRTELELVRFLLKNGHVLQKMIISWGSGFKNPREDVLMSRVMTLPTSSNVELTFEQPD</sequence>
<dbReference type="Proteomes" id="UP001164250">
    <property type="component" value="Chromosome 1"/>
</dbReference>
<proteinExistence type="predicted"/>
<evidence type="ECO:0000313" key="1">
    <source>
        <dbReference type="EMBL" id="KAJ0113261.1"/>
    </source>
</evidence>
<name>A0ACC1CCJ6_9ROSI</name>
<gene>
    <name evidence="1" type="ORF">Patl1_00089</name>
</gene>
<comment type="caution">
    <text evidence="1">The sequence shown here is derived from an EMBL/GenBank/DDBJ whole genome shotgun (WGS) entry which is preliminary data.</text>
</comment>
<protein>
    <submittedName>
        <fullName evidence="1">Uncharacterized protein</fullName>
    </submittedName>
</protein>
<organism evidence="1 2">
    <name type="scientific">Pistacia atlantica</name>
    <dbReference type="NCBI Taxonomy" id="434234"/>
    <lineage>
        <taxon>Eukaryota</taxon>
        <taxon>Viridiplantae</taxon>
        <taxon>Streptophyta</taxon>
        <taxon>Embryophyta</taxon>
        <taxon>Tracheophyta</taxon>
        <taxon>Spermatophyta</taxon>
        <taxon>Magnoliopsida</taxon>
        <taxon>eudicotyledons</taxon>
        <taxon>Gunneridae</taxon>
        <taxon>Pentapetalae</taxon>
        <taxon>rosids</taxon>
        <taxon>malvids</taxon>
        <taxon>Sapindales</taxon>
        <taxon>Anacardiaceae</taxon>
        <taxon>Pistacia</taxon>
    </lineage>
</organism>
<keyword evidence="2" id="KW-1185">Reference proteome</keyword>
<reference evidence="2" key="1">
    <citation type="journal article" date="2023" name="G3 (Bethesda)">
        <title>Genome assembly and association tests identify interacting loci associated with vigor, precocity, and sex in interspecific pistachio rootstocks.</title>
        <authorList>
            <person name="Palmer W."/>
            <person name="Jacygrad E."/>
            <person name="Sagayaradj S."/>
            <person name="Cavanaugh K."/>
            <person name="Han R."/>
            <person name="Bertier L."/>
            <person name="Beede B."/>
            <person name="Kafkas S."/>
            <person name="Golino D."/>
            <person name="Preece J."/>
            <person name="Michelmore R."/>
        </authorList>
    </citation>
    <scope>NUCLEOTIDE SEQUENCE [LARGE SCALE GENOMIC DNA]</scope>
</reference>
<dbReference type="EMBL" id="CM047897">
    <property type="protein sequence ID" value="KAJ0113261.1"/>
    <property type="molecule type" value="Genomic_DNA"/>
</dbReference>